<dbReference type="PROSITE" id="PS51198">
    <property type="entry name" value="UVRD_HELICASE_ATP_BIND"/>
    <property type="match status" value="1"/>
</dbReference>
<evidence type="ECO:0000256" key="4">
    <source>
        <dbReference type="ARBA" id="ARBA00022806"/>
    </source>
</evidence>
<keyword evidence="4 11" id="KW-0347">Helicase</keyword>
<comment type="catalytic activity">
    <reaction evidence="8">
        <text>Couples ATP hydrolysis with the unwinding of duplex DNA by translocating in the 3'-5' direction.</text>
        <dbReference type="EC" id="5.6.2.4"/>
    </reaction>
</comment>
<accession>A0A7V3RH86</accession>
<evidence type="ECO:0000256" key="3">
    <source>
        <dbReference type="ARBA" id="ARBA00022801"/>
    </source>
</evidence>
<reference evidence="14" key="1">
    <citation type="journal article" date="2020" name="mSystems">
        <title>Genome- and Community-Level Interaction Insights into Carbon Utilization and Element Cycling Functions of Hydrothermarchaeota in Hydrothermal Sediment.</title>
        <authorList>
            <person name="Zhou Z."/>
            <person name="Liu Y."/>
            <person name="Xu W."/>
            <person name="Pan J."/>
            <person name="Luo Z.H."/>
            <person name="Li M."/>
        </authorList>
    </citation>
    <scope>NUCLEOTIDE SEQUENCE [LARGE SCALE GENOMIC DNA]</scope>
    <source>
        <strain evidence="14">SpSt-961</strain>
    </source>
</reference>
<dbReference type="Gene3D" id="1.10.486.10">
    <property type="entry name" value="PCRA, domain 4"/>
    <property type="match status" value="1"/>
</dbReference>
<dbReference type="PANTHER" id="PTHR11070">
    <property type="entry name" value="UVRD / RECB / PCRA DNA HELICASE FAMILY MEMBER"/>
    <property type="match status" value="1"/>
</dbReference>
<sequence>MIDFEKELNKEQLKAVQIINGPILILAGAGSGKTRVITYRIAYLISKGINPENILAVTFTNKAADEMKQRICMLLGACAQNVWIRTYHSTCARILRSESEKIGIPKNFVIYDEDDQLSVVKECIKDLNFDIKEIRPELVLQCINRAKENLVSPDDFYSQTYRTFNDAIKSIYKLYNQKLKEYNALDFDDLIFKTIELFKTHPDILKEYQERFKYIMVDEYQDTNHAQYVLTKLLASEHRNICVVGDDDQSIYSWRGAEIRNILDFEKDYPETIVIKLEQNYRSTKIILKAASEVVKNNTQRKKKILWSNNEMGEPIECYIAGDDEEEAEYVAQKILEEHHRGCELNEIAVFYRQNYQSWSFEECFAKYKIPYEVIGALKFYERAEIKNILAYLRVINNPDDSVSLKRIINLPSRNIGKDTLDKILSFQKQNNITLFSALKRISEIKGIPQRAIESVRNFVRMMEEFIDLSKTLNLYDLALRVAEESGYLEHLRRKETEEEINRRKNVEELLISINDYVKNYPNATIQDYLEGVALKSDIDEWSNENVSLMTLHNAKGLEFEVVFITGLEDGILPHYKSKEEGRYEEERRLLYVGITRAKKKLYITAAERRKTYQGRNVYTKISPFLKEIPYEVFATIYR</sequence>
<dbReference type="Gene3D" id="3.40.50.300">
    <property type="entry name" value="P-loop containing nucleotide triphosphate hydrolases"/>
    <property type="match status" value="2"/>
</dbReference>
<evidence type="ECO:0000256" key="9">
    <source>
        <dbReference type="ARBA" id="ARBA00034808"/>
    </source>
</evidence>
<proteinExistence type="inferred from homology"/>
<keyword evidence="7" id="KW-0413">Isomerase</keyword>
<organism evidence="14">
    <name type="scientific">candidate division WOR-3 bacterium</name>
    <dbReference type="NCBI Taxonomy" id="2052148"/>
    <lineage>
        <taxon>Bacteria</taxon>
        <taxon>Bacteria division WOR-3</taxon>
    </lineage>
</organism>
<dbReference type="GO" id="GO:0033202">
    <property type="term" value="C:DNA helicase complex"/>
    <property type="evidence" value="ECO:0007669"/>
    <property type="project" value="TreeGrafter"/>
</dbReference>
<comment type="catalytic activity">
    <reaction evidence="10">
        <text>ATP + H2O = ADP + phosphate + H(+)</text>
        <dbReference type="Rhea" id="RHEA:13065"/>
        <dbReference type="ChEBI" id="CHEBI:15377"/>
        <dbReference type="ChEBI" id="CHEBI:15378"/>
        <dbReference type="ChEBI" id="CHEBI:30616"/>
        <dbReference type="ChEBI" id="CHEBI:43474"/>
        <dbReference type="ChEBI" id="CHEBI:456216"/>
        <dbReference type="EC" id="5.6.2.4"/>
    </reaction>
</comment>
<dbReference type="AlphaFoldDB" id="A0A7V3RH86"/>
<dbReference type="GO" id="GO:0005829">
    <property type="term" value="C:cytosol"/>
    <property type="evidence" value="ECO:0007669"/>
    <property type="project" value="TreeGrafter"/>
</dbReference>
<dbReference type="PANTHER" id="PTHR11070:SF2">
    <property type="entry name" value="ATP-DEPENDENT DNA HELICASE SRS2"/>
    <property type="match status" value="1"/>
</dbReference>
<dbReference type="Pfam" id="PF00580">
    <property type="entry name" value="UvrD-helicase"/>
    <property type="match status" value="1"/>
</dbReference>
<dbReference type="GO" id="GO:0005524">
    <property type="term" value="F:ATP binding"/>
    <property type="evidence" value="ECO:0007669"/>
    <property type="project" value="UniProtKB-UniRule"/>
</dbReference>
<dbReference type="SUPFAM" id="SSF52540">
    <property type="entry name" value="P-loop containing nucleoside triphosphate hydrolases"/>
    <property type="match status" value="1"/>
</dbReference>
<dbReference type="InterPro" id="IPR014016">
    <property type="entry name" value="UvrD-like_ATP-bd"/>
</dbReference>
<feature type="binding site" evidence="11">
    <location>
        <begin position="27"/>
        <end position="34"/>
    </location>
    <ligand>
        <name>ATP</name>
        <dbReference type="ChEBI" id="CHEBI:30616"/>
    </ligand>
</feature>
<evidence type="ECO:0000259" key="13">
    <source>
        <dbReference type="PROSITE" id="PS51217"/>
    </source>
</evidence>
<dbReference type="InterPro" id="IPR014017">
    <property type="entry name" value="DNA_helicase_UvrD-like_C"/>
</dbReference>
<evidence type="ECO:0000256" key="5">
    <source>
        <dbReference type="ARBA" id="ARBA00022840"/>
    </source>
</evidence>
<evidence type="ECO:0000256" key="1">
    <source>
        <dbReference type="ARBA" id="ARBA00009922"/>
    </source>
</evidence>
<dbReference type="InterPro" id="IPR027417">
    <property type="entry name" value="P-loop_NTPase"/>
</dbReference>
<dbReference type="EMBL" id="DTOZ01000091">
    <property type="protein sequence ID" value="HGE78068.1"/>
    <property type="molecule type" value="Genomic_DNA"/>
</dbReference>
<dbReference type="CDD" id="cd17932">
    <property type="entry name" value="DEXQc_UvrD"/>
    <property type="match status" value="1"/>
</dbReference>
<keyword evidence="2 11" id="KW-0547">Nucleotide-binding</keyword>
<dbReference type="FunFam" id="1.10.486.10:FF:000003">
    <property type="entry name" value="ATP-dependent DNA helicase"/>
    <property type="match status" value="1"/>
</dbReference>
<dbReference type="Pfam" id="PF13361">
    <property type="entry name" value="UvrD_C"/>
    <property type="match status" value="1"/>
</dbReference>
<evidence type="ECO:0000256" key="8">
    <source>
        <dbReference type="ARBA" id="ARBA00034617"/>
    </source>
</evidence>
<evidence type="ECO:0000313" key="14">
    <source>
        <dbReference type="EMBL" id="HGE78068.1"/>
    </source>
</evidence>
<dbReference type="InterPro" id="IPR000212">
    <property type="entry name" value="DNA_helicase_UvrD/REP"/>
</dbReference>
<comment type="similarity">
    <text evidence="1">Belongs to the helicase family. UvrD subfamily.</text>
</comment>
<dbReference type="GO" id="GO:0003677">
    <property type="term" value="F:DNA binding"/>
    <property type="evidence" value="ECO:0007669"/>
    <property type="project" value="UniProtKB-KW"/>
</dbReference>
<evidence type="ECO:0000256" key="2">
    <source>
        <dbReference type="ARBA" id="ARBA00022741"/>
    </source>
</evidence>
<feature type="domain" description="UvrD-like helicase C-terminal" evidence="13">
    <location>
        <begin position="285"/>
        <end position="557"/>
    </location>
</feature>
<keyword evidence="3 11" id="KW-0378">Hydrolase</keyword>
<keyword evidence="5 11" id="KW-0067">ATP-binding</keyword>
<evidence type="ECO:0000259" key="12">
    <source>
        <dbReference type="PROSITE" id="PS51198"/>
    </source>
</evidence>
<gene>
    <name evidence="14" type="ORF">ENX68_03590</name>
</gene>
<evidence type="ECO:0000256" key="10">
    <source>
        <dbReference type="ARBA" id="ARBA00048988"/>
    </source>
</evidence>
<name>A0A7V3RH86_UNCW3</name>
<dbReference type="GO" id="GO:0016787">
    <property type="term" value="F:hydrolase activity"/>
    <property type="evidence" value="ECO:0007669"/>
    <property type="project" value="UniProtKB-UniRule"/>
</dbReference>
<dbReference type="EC" id="5.6.2.4" evidence="9"/>
<dbReference type="Gene3D" id="1.10.10.160">
    <property type="match status" value="1"/>
</dbReference>
<dbReference type="InterPro" id="IPR013986">
    <property type="entry name" value="DExx_box_DNA_helicase_dom_sf"/>
</dbReference>
<evidence type="ECO:0000256" key="11">
    <source>
        <dbReference type="PROSITE-ProRule" id="PRU00560"/>
    </source>
</evidence>
<dbReference type="PROSITE" id="PS51217">
    <property type="entry name" value="UVRD_HELICASE_CTER"/>
    <property type="match status" value="1"/>
</dbReference>
<protein>
    <recommendedName>
        <fullName evidence="9">DNA 3'-5' helicase</fullName>
        <ecNumber evidence="9">5.6.2.4</ecNumber>
    </recommendedName>
</protein>
<comment type="caution">
    <text evidence="14">The sequence shown here is derived from an EMBL/GenBank/DDBJ whole genome shotgun (WGS) entry which is preliminary data.</text>
</comment>
<evidence type="ECO:0000256" key="7">
    <source>
        <dbReference type="ARBA" id="ARBA00023235"/>
    </source>
</evidence>
<dbReference type="GO" id="GO:0043138">
    <property type="term" value="F:3'-5' DNA helicase activity"/>
    <property type="evidence" value="ECO:0007669"/>
    <property type="project" value="UniProtKB-EC"/>
</dbReference>
<evidence type="ECO:0000256" key="6">
    <source>
        <dbReference type="ARBA" id="ARBA00023125"/>
    </source>
</evidence>
<dbReference type="GO" id="GO:0000725">
    <property type="term" value="P:recombinational repair"/>
    <property type="evidence" value="ECO:0007669"/>
    <property type="project" value="TreeGrafter"/>
</dbReference>
<feature type="domain" description="UvrD-like helicase ATP-binding" evidence="12">
    <location>
        <begin position="6"/>
        <end position="284"/>
    </location>
</feature>
<keyword evidence="6" id="KW-0238">DNA-binding</keyword>